<reference evidence="4 5" key="1">
    <citation type="submission" date="2020-08" db="EMBL/GenBank/DDBJ databases">
        <title>Genomic Encyclopedia of Type Strains, Phase IV (KMG-IV): sequencing the most valuable type-strain genomes for metagenomic binning, comparative biology and taxonomic classification.</title>
        <authorList>
            <person name="Goeker M."/>
        </authorList>
    </citation>
    <scope>NUCLEOTIDE SEQUENCE [LARGE SCALE GENOMIC DNA]</scope>
    <source>
        <strain evidence="4 5">DSM 101015</strain>
    </source>
</reference>
<dbReference type="GO" id="GO:0016787">
    <property type="term" value="F:hydrolase activity"/>
    <property type="evidence" value="ECO:0007669"/>
    <property type="project" value="UniProtKB-KW"/>
</dbReference>
<dbReference type="InterPro" id="IPR029058">
    <property type="entry name" value="AB_hydrolase_fold"/>
</dbReference>
<organism evidence="4 5">
    <name type="scientific">Sulfitobacter noctilucicola</name>
    <dbReference type="NCBI Taxonomy" id="1342301"/>
    <lineage>
        <taxon>Bacteria</taxon>
        <taxon>Pseudomonadati</taxon>
        <taxon>Pseudomonadota</taxon>
        <taxon>Alphaproteobacteria</taxon>
        <taxon>Rhodobacterales</taxon>
        <taxon>Roseobacteraceae</taxon>
        <taxon>Sulfitobacter</taxon>
    </lineage>
</organism>
<dbReference type="RefSeq" id="WP_025056149.1">
    <property type="nucleotide sequence ID" value="NZ_JACIFU010000003.1"/>
</dbReference>
<keyword evidence="5" id="KW-1185">Reference proteome</keyword>
<dbReference type="EMBL" id="JACIFU010000003">
    <property type="protein sequence ID" value="MBB4174737.1"/>
    <property type="molecule type" value="Genomic_DNA"/>
</dbReference>
<dbReference type="InterPro" id="IPR050955">
    <property type="entry name" value="Plant_Biomass_Hydrol_Est"/>
</dbReference>
<dbReference type="OrthoDB" id="9767239at2"/>
<keyword evidence="2" id="KW-0378">Hydrolase</keyword>
<dbReference type="AlphaFoldDB" id="A0A7W6MAN2"/>
<evidence type="ECO:0000256" key="2">
    <source>
        <dbReference type="ARBA" id="ARBA00022801"/>
    </source>
</evidence>
<gene>
    <name evidence="4" type="ORF">GGR93_002525</name>
</gene>
<sequence>MMIKNARALRRAMDNTRAGTLMDATALIQKTLGQHGLLPSNTDGIRPRRQGAQNAEKGAGRKRYSCRAGTREYLVHVPAGRAEGVLLMLHGCTQTPEDFATGTGIVNAAVGAGFAVVLPAQSRGDNAQSCWNWFSGADQKRGSGEPAILAGLTAGIAKAHGVPQAKCFVAGLSAGGAMAVILGETYPDVFGGVGVHSGLPYGCARGVNEAFAAMGGSATRRTAKSDGEMVPTIIFHGTSDATVKMSNGEQIVDDALNRVKGPQTQIVTEGTTAGRAFTAMTSLDARGRPVAEYWQIEGLGHAWSGGNAKGSYADPKGPDATAEMLRFFKSLSTSKV</sequence>
<evidence type="ECO:0000256" key="1">
    <source>
        <dbReference type="ARBA" id="ARBA00022729"/>
    </source>
</evidence>
<dbReference type="Pfam" id="PF10503">
    <property type="entry name" value="Esterase_PHB"/>
    <property type="match status" value="1"/>
</dbReference>
<dbReference type="Proteomes" id="UP000565745">
    <property type="component" value="Unassembled WGS sequence"/>
</dbReference>
<name>A0A7W6MAN2_9RHOB</name>
<accession>A0A7W6MAN2</accession>
<comment type="caution">
    <text evidence="4">The sequence shown here is derived from an EMBL/GenBank/DDBJ whole genome shotgun (WGS) entry which is preliminary data.</text>
</comment>
<dbReference type="NCBIfam" id="TIGR01840">
    <property type="entry name" value="esterase_phb"/>
    <property type="match status" value="1"/>
</dbReference>
<dbReference type="GO" id="GO:0005576">
    <property type="term" value="C:extracellular region"/>
    <property type="evidence" value="ECO:0007669"/>
    <property type="project" value="InterPro"/>
</dbReference>
<evidence type="ECO:0000313" key="4">
    <source>
        <dbReference type="EMBL" id="MBB4174737.1"/>
    </source>
</evidence>
<dbReference type="PANTHER" id="PTHR43037">
    <property type="entry name" value="UNNAMED PRODUCT-RELATED"/>
    <property type="match status" value="1"/>
</dbReference>
<evidence type="ECO:0000256" key="3">
    <source>
        <dbReference type="SAM" id="MobiDB-lite"/>
    </source>
</evidence>
<evidence type="ECO:0000313" key="5">
    <source>
        <dbReference type="Proteomes" id="UP000565745"/>
    </source>
</evidence>
<dbReference type="InterPro" id="IPR010126">
    <property type="entry name" value="Esterase_phb"/>
</dbReference>
<dbReference type="PANTHER" id="PTHR43037:SF1">
    <property type="entry name" value="BLL1128 PROTEIN"/>
    <property type="match status" value="1"/>
</dbReference>
<dbReference type="Gene3D" id="3.40.50.1820">
    <property type="entry name" value="alpha/beta hydrolase"/>
    <property type="match status" value="1"/>
</dbReference>
<dbReference type="SUPFAM" id="SSF53474">
    <property type="entry name" value="alpha/beta-Hydrolases"/>
    <property type="match status" value="2"/>
</dbReference>
<proteinExistence type="predicted"/>
<protein>
    <submittedName>
        <fullName evidence="4">Poly(Hydroxyalkanoate) depolymerase family esterase</fullName>
    </submittedName>
</protein>
<feature type="region of interest" description="Disordered" evidence="3">
    <location>
        <begin position="38"/>
        <end position="61"/>
    </location>
</feature>
<keyword evidence="1" id="KW-0732">Signal</keyword>